<reference evidence="1 2" key="1">
    <citation type="journal article" date="1998" name="Science">
        <title>Genome sequence of the nematode C. elegans: a platform for investigating biology.</title>
        <authorList>
            <consortium name="The C. elegans sequencing consortium"/>
            <person name="Sulson J.E."/>
            <person name="Waterston R."/>
        </authorList>
    </citation>
    <scope>NUCLEOTIDE SEQUENCE [LARGE SCALE GENOMIC DNA]</scope>
    <source>
        <strain evidence="1 2">Bristol N2</strain>
    </source>
</reference>
<dbReference type="HOGENOM" id="CLU_1031482_0_0_1"/>
<dbReference type="UCSC" id="F26F12.2">
    <property type="organism name" value="c. elegans"/>
</dbReference>
<dbReference type="Proteomes" id="UP000001940">
    <property type="component" value="Chromosome V"/>
</dbReference>
<dbReference type="RefSeq" id="NP_504526.1">
    <property type="nucleotide sequence ID" value="NM_072125.4"/>
</dbReference>
<name>Q19812_CAEEL</name>
<dbReference type="CTD" id="184992"/>
<dbReference type="STRING" id="6239.F26F12.2.1"/>
<sequence>MTEFVCGNDEQSAEQKNPNQENPFFKVAPNKKFQALIPLLLQDYCINPISSELRVCYDAPTNQSSLTYTLTWDKNISEEYEFEKALLEEKLIQNYNNLARPKLNNLDAPKNEPKSPIQSLNYAVPTKNALEMNYPAKDEKITVKMVILTAAKDYGVFYDHCKVQSKFSKSIINPISKMLFNNGKDEADYLKTGELYYAELHPDFERKMYKIEKPEYKKLKLNNIPKIYNDIALVLDLGGYVKSGRTVYFE</sequence>
<evidence type="ECO:0000313" key="3">
    <source>
        <dbReference type="WormBase" id="F26F12.2"/>
    </source>
</evidence>
<dbReference type="EMBL" id="BX284605">
    <property type="protein sequence ID" value="CCD62676.1"/>
    <property type="molecule type" value="Genomic_DNA"/>
</dbReference>
<accession>Q19812</accession>
<dbReference type="PANTHER" id="PTHR31430:SF0">
    <property type="entry name" value="RING-TYPE DOMAIN-CONTAINING PROTEIN-RELATED"/>
    <property type="match status" value="1"/>
</dbReference>
<dbReference type="PaxDb" id="6239-F26F12.2"/>
<evidence type="ECO:0000313" key="2">
    <source>
        <dbReference type="Proteomes" id="UP000001940"/>
    </source>
</evidence>
<evidence type="ECO:0000313" key="1">
    <source>
        <dbReference type="EMBL" id="CCD62676.1"/>
    </source>
</evidence>
<dbReference type="PANTHER" id="PTHR31430">
    <property type="entry name" value="PROTEIN CBG22332-RELATED"/>
    <property type="match status" value="1"/>
</dbReference>
<dbReference type="InParanoid" id="Q19812"/>
<dbReference type="WormBase" id="F26F12.2">
    <property type="protein sequence ID" value="CE07147"/>
    <property type="gene ID" value="WBGene00017833"/>
</dbReference>
<proteinExistence type="predicted"/>
<dbReference type="IntAct" id="Q19812">
    <property type="interactions" value="1"/>
</dbReference>
<gene>
    <name evidence="1" type="ORF">CELE_F26F12.2</name>
    <name evidence="1 3" type="ORF">F26F12.2</name>
</gene>
<keyword evidence="2" id="KW-1185">Reference proteome</keyword>
<dbReference type="AGR" id="WB:WBGene00017833"/>
<dbReference type="KEGG" id="cel:CELE_F26F12.2"/>
<dbReference type="FunCoup" id="Q19812">
    <property type="interactions" value="4"/>
</dbReference>
<dbReference type="AlphaFoldDB" id="Q19812"/>
<dbReference type="PIR" id="T34242">
    <property type="entry name" value="T34242"/>
</dbReference>
<dbReference type="Bgee" id="WBGene00017833">
    <property type="expression patterns" value="Expressed in pharyngeal muscle cell (C elegans) and 2 other cell types or tissues"/>
</dbReference>
<organism evidence="1 2">
    <name type="scientific">Caenorhabditis elegans</name>
    <dbReference type="NCBI Taxonomy" id="6239"/>
    <lineage>
        <taxon>Eukaryota</taxon>
        <taxon>Metazoa</taxon>
        <taxon>Ecdysozoa</taxon>
        <taxon>Nematoda</taxon>
        <taxon>Chromadorea</taxon>
        <taxon>Rhabditida</taxon>
        <taxon>Rhabditina</taxon>
        <taxon>Rhabditomorpha</taxon>
        <taxon>Rhabditoidea</taxon>
        <taxon>Rhabditidae</taxon>
        <taxon>Peloderinae</taxon>
        <taxon>Caenorhabditis</taxon>
    </lineage>
</organism>
<protein>
    <submittedName>
        <fullName evidence="1">Uncharacterized protein</fullName>
    </submittedName>
</protein>
<dbReference type="GeneID" id="184992"/>